<reference evidence="1 2" key="1">
    <citation type="submission" date="2022-09" db="EMBL/GenBank/DDBJ databases">
        <authorList>
            <person name="Han X.L."/>
            <person name="Wang Q."/>
            <person name="Lu T."/>
        </authorList>
    </citation>
    <scope>NUCLEOTIDE SEQUENCE [LARGE SCALE GENOMIC DNA]</scope>
    <source>
        <strain evidence="1 2">WQ 127069</strain>
    </source>
</reference>
<accession>A0ABT2UU66</accession>
<name>A0ABT2UU66_9BACL</name>
<proteinExistence type="predicted"/>
<keyword evidence="2" id="KW-1185">Reference proteome</keyword>
<dbReference type="InterPro" id="IPR025916">
    <property type="entry name" value="YdjO"/>
</dbReference>
<evidence type="ECO:0000313" key="2">
    <source>
        <dbReference type="Proteomes" id="UP001652445"/>
    </source>
</evidence>
<gene>
    <name evidence="1" type="ORF">OB236_39335</name>
</gene>
<evidence type="ECO:0000313" key="1">
    <source>
        <dbReference type="EMBL" id="MCU6798198.1"/>
    </source>
</evidence>
<organism evidence="1 2">
    <name type="scientific">Paenibacillus baimaensis</name>
    <dbReference type="NCBI Taxonomy" id="2982185"/>
    <lineage>
        <taxon>Bacteria</taxon>
        <taxon>Bacillati</taxon>
        <taxon>Bacillota</taxon>
        <taxon>Bacilli</taxon>
        <taxon>Bacillales</taxon>
        <taxon>Paenibacillaceae</taxon>
        <taxon>Paenibacillus</taxon>
    </lineage>
</organism>
<dbReference type="Pfam" id="PF14169">
    <property type="entry name" value="YdjO"/>
    <property type="match status" value="1"/>
</dbReference>
<dbReference type="Proteomes" id="UP001652445">
    <property type="component" value="Unassembled WGS sequence"/>
</dbReference>
<comment type="caution">
    <text evidence="1">The sequence shown here is derived from an EMBL/GenBank/DDBJ whole genome shotgun (WGS) entry which is preliminary data.</text>
</comment>
<protein>
    <submittedName>
        <fullName evidence="1">Cold-shock protein</fullName>
    </submittedName>
</protein>
<sequence>MATTTLEEQTQELEHIEIWKCKQPECKAWTRKEFVTEELPDCPLCKSPMVRSYKHLPVMDKKTKKKFLVGKGRSK</sequence>
<dbReference type="EMBL" id="JAOQIO010000125">
    <property type="protein sequence ID" value="MCU6798198.1"/>
    <property type="molecule type" value="Genomic_DNA"/>
</dbReference>
<dbReference type="RefSeq" id="WP_076236146.1">
    <property type="nucleotide sequence ID" value="NZ_JAOQIO010000125.1"/>
</dbReference>